<keyword evidence="4 6" id="KW-1133">Transmembrane helix</keyword>
<dbReference type="GO" id="GO:0005886">
    <property type="term" value="C:plasma membrane"/>
    <property type="evidence" value="ECO:0007669"/>
    <property type="project" value="UniProtKB-SubCell"/>
</dbReference>
<feature type="transmembrane region" description="Helical" evidence="6">
    <location>
        <begin position="74"/>
        <end position="93"/>
    </location>
</feature>
<evidence type="ECO:0000256" key="5">
    <source>
        <dbReference type="ARBA" id="ARBA00023136"/>
    </source>
</evidence>
<dbReference type="Proteomes" id="UP001162834">
    <property type="component" value="Chromosome"/>
</dbReference>
<evidence type="ECO:0000256" key="4">
    <source>
        <dbReference type="ARBA" id="ARBA00022989"/>
    </source>
</evidence>
<name>A0A9E7BZ85_9ACTN</name>
<keyword evidence="3 6" id="KW-0812">Transmembrane</keyword>
<dbReference type="EMBL" id="CP087164">
    <property type="protein sequence ID" value="UGS34138.1"/>
    <property type="molecule type" value="Genomic_DNA"/>
</dbReference>
<keyword evidence="2" id="KW-1003">Cell membrane</keyword>
<feature type="transmembrane region" description="Helical" evidence="6">
    <location>
        <begin position="145"/>
        <end position="163"/>
    </location>
</feature>
<organism evidence="7 8">
    <name type="scientific">Capillimicrobium parvum</name>
    <dbReference type="NCBI Taxonomy" id="2884022"/>
    <lineage>
        <taxon>Bacteria</taxon>
        <taxon>Bacillati</taxon>
        <taxon>Actinomycetota</taxon>
        <taxon>Thermoleophilia</taxon>
        <taxon>Solirubrobacterales</taxon>
        <taxon>Capillimicrobiaceae</taxon>
        <taxon>Capillimicrobium</taxon>
    </lineage>
</organism>
<protein>
    <recommendedName>
        <fullName evidence="9">Cytochrome c oxidase assembly protein</fullName>
    </recommendedName>
</protein>
<dbReference type="Pfam" id="PF09678">
    <property type="entry name" value="Caa3_CtaG"/>
    <property type="match status" value="1"/>
</dbReference>
<feature type="transmembrane region" description="Helical" evidence="6">
    <location>
        <begin position="6"/>
        <end position="24"/>
    </location>
</feature>
<dbReference type="KEGG" id="sbae:DSM104329_00510"/>
<evidence type="ECO:0000256" key="6">
    <source>
        <dbReference type="SAM" id="Phobius"/>
    </source>
</evidence>
<evidence type="ECO:0000256" key="1">
    <source>
        <dbReference type="ARBA" id="ARBA00004651"/>
    </source>
</evidence>
<evidence type="ECO:0000313" key="7">
    <source>
        <dbReference type="EMBL" id="UGS34138.1"/>
    </source>
</evidence>
<evidence type="ECO:0000256" key="3">
    <source>
        <dbReference type="ARBA" id="ARBA00022692"/>
    </source>
</evidence>
<feature type="transmembrane region" description="Helical" evidence="6">
    <location>
        <begin position="44"/>
        <end position="62"/>
    </location>
</feature>
<dbReference type="InterPro" id="IPR019108">
    <property type="entry name" value="Caa3_assmbl_CtaG-rel"/>
</dbReference>
<comment type="subcellular location">
    <subcellularLocation>
        <location evidence="1">Cell membrane</location>
        <topology evidence="1">Multi-pass membrane protein</topology>
    </subcellularLocation>
</comment>
<feature type="transmembrane region" description="Helical" evidence="6">
    <location>
        <begin position="214"/>
        <end position="234"/>
    </location>
</feature>
<keyword evidence="8" id="KW-1185">Reference proteome</keyword>
<evidence type="ECO:0000313" key="8">
    <source>
        <dbReference type="Proteomes" id="UP001162834"/>
    </source>
</evidence>
<dbReference type="AlphaFoldDB" id="A0A9E7BZ85"/>
<reference evidence="7" key="1">
    <citation type="journal article" date="2022" name="Int. J. Syst. Evol. Microbiol.">
        <title>Pseudomonas aegrilactucae sp. nov. and Pseudomonas morbosilactucae sp. nov., pathogens causing bacterial rot of lettuce in Japan.</title>
        <authorList>
            <person name="Sawada H."/>
            <person name="Fujikawa T."/>
            <person name="Satou M."/>
        </authorList>
    </citation>
    <scope>NUCLEOTIDE SEQUENCE</scope>
    <source>
        <strain evidence="7">0166_1</strain>
    </source>
</reference>
<feature type="transmembrane region" description="Helical" evidence="6">
    <location>
        <begin position="175"/>
        <end position="194"/>
    </location>
</feature>
<feature type="transmembrane region" description="Helical" evidence="6">
    <location>
        <begin position="105"/>
        <end position="125"/>
    </location>
</feature>
<evidence type="ECO:0008006" key="9">
    <source>
        <dbReference type="Google" id="ProtNLM"/>
    </source>
</evidence>
<sequence>MFGAVSFAPLQLAPATIAGVLYAVRAHHLGQRGKAVPVWRQSCFYGGLAVIVVSLTALGDLAGETFVAHMSEHLLIGDLATLLLVLGLTGPLLAPLLRIHLLDPLRVLTHPLIALPLWAFDLYLWHLPALHEAAVRHEALHAVQHGMFITFGVLMWMPLFGPLPKPPWFGNLAKLFYIIAVRLLGGVLGNVLLWSGTVLYPVYGEPVSDQTTAAAIMMIESSFVTLGLFGWLFFRAARESEERQQLLELAAARGVELSEERAARAVSAGRGDELRRRIEAGGLTAAGHPGTKLSWDS</sequence>
<keyword evidence="5 6" id="KW-0472">Membrane</keyword>
<proteinExistence type="predicted"/>
<gene>
    <name evidence="7" type="ORF">DSM104329_00510</name>
</gene>
<evidence type="ECO:0000256" key="2">
    <source>
        <dbReference type="ARBA" id="ARBA00022475"/>
    </source>
</evidence>
<accession>A0A9E7BZ85</accession>